<evidence type="ECO:0000256" key="11">
    <source>
        <dbReference type="SAM" id="SignalP"/>
    </source>
</evidence>
<comment type="caution">
    <text evidence="13">The sequence shown here is derived from an EMBL/GenBank/DDBJ whole genome shotgun (WGS) entry which is preliminary data.</text>
</comment>
<dbReference type="PROSITE" id="PS51296">
    <property type="entry name" value="RIESKE"/>
    <property type="match status" value="1"/>
</dbReference>
<dbReference type="InterPro" id="IPR017941">
    <property type="entry name" value="Rieske_2Fe-2S"/>
</dbReference>
<dbReference type="Gene3D" id="2.102.10.10">
    <property type="entry name" value="Rieske [2Fe-2S] iron-sulphur domain"/>
    <property type="match status" value="1"/>
</dbReference>
<feature type="chain" id="PRO_5038525232" description="Cytochrome bc1 complex Rieske iron-sulfur subunit" evidence="11">
    <location>
        <begin position="27"/>
        <end position="144"/>
    </location>
</feature>
<accession>A0A544VSM8</accession>
<dbReference type="Proteomes" id="UP000315759">
    <property type="component" value="Unassembled WGS sequence"/>
</dbReference>
<evidence type="ECO:0000256" key="2">
    <source>
        <dbReference type="ARBA" id="ARBA00015816"/>
    </source>
</evidence>
<evidence type="ECO:0000313" key="13">
    <source>
        <dbReference type="EMBL" id="TQR82980.1"/>
    </source>
</evidence>
<keyword evidence="3" id="KW-0001">2Fe-2S</keyword>
<evidence type="ECO:0000256" key="8">
    <source>
        <dbReference type="ARBA" id="ARBA00029586"/>
    </source>
</evidence>
<feature type="signal peptide" evidence="11">
    <location>
        <begin position="1"/>
        <end position="26"/>
    </location>
</feature>
<evidence type="ECO:0000259" key="12">
    <source>
        <dbReference type="PROSITE" id="PS51296"/>
    </source>
</evidence>
<evidence type="ECO:0000256" key="5">
    <source>
        <dbReference type="ARBA" id="ARBA00023004"/>
    </source>
</evidence>
<dbReference type="InterPro" id="IPR005805">
    <property type="entry name" value="Rieske_Fe-S_prot_C"/>
</dbReference>
<dbReference type="EMBL" id="VIFX01000054">
    <property type="protein sequence ID" value="TQR82980.1"/>
    <property type="molecule type" value="Genomic_DNA"/>
</dbReference>
<feature type="region of interest" description="Disordered" evidence="10">
    <location>
        <begin position="31"/>
        <end position="57"/>
    </location>
</feature>
<proteinExistence type="predicted"/>
<dbReference type="Pfam" id="PF00355">
    <property type="entry name" value="Rieske"/>
    <property type="match status" value="1"/>
</dbReference>
<dbReference type="InterPro" id="IPR006311">
    <property type="entry name" value="TAT_signal"/>
</dbReference>
<keyword evidence="11" id="KW-0732">Signal</keyword>
<comment type="cofactor">
    <cofactor evidence="9">
        <name>[2Fe-2S] cluster</name>
        <dbReference type="ChEBI" id="CHEBI:190135"/>
    </cofactor>
</comment>
<dbReference type="CDD" id="cd03467">
    <property type="entry name" value="Rieske"/>
    <property type="match status" value="1"/>
</dbReference>
<dbReference type="InterPro" id="IPR014349">
    <property type="entry name" value="Rieske_Fe-S_prot"/>
</dbReference>
<evidence type="ECO:0000256" key="9">
    <source>
        <dbReference type="ARBA" id="ARBA00034078"/>
    </source>
</evidence>
<evidence type="ECO:0000313" key="14">
    <source>
        <dbReference type="Proteomes" id="UP000315759"/>
    </source>
</evidence>
<name>A0A544VSM8_9MYCO</name>
<keyword evidence="4" id="KW-0479">Metal-binding</keyword>
<feature type="compositionally biased region" description="Low complexity" evidence="10">
    <location>
        <begin position="31"/>
        <end position="56"/>
    </location>
</feature>
<evidence type="ECO:0000256" key="7">
    <source>
        <dbReference type="ARBA" id="ARBA00023157"/>
    </source>
</evidence>
<protein>
    <recommendedName>
        <fullName evidence="2">Cytochrome bc1 complex Rieske iron-sulfur subunit</fullName>
    </recommendedName>
    <alternativeName>
        <fullName evidence="8">Cytochrome bc1 reductase complex subunit QcrA</fullName>
    </alternativeName>
</protein>
<evidence type="ECO:0000256" key="4">
    <source>
        <dbReference type="ARBA" id="ARBA00022723"/>
    </source>
</evidence>
<keyword evidence="14" id="KW-1185">Reference proteome</keyword>
<evidence type="ECO:0000256" key="6">
    <source>
        <dbReference type="ARBA" id="ARBA00023014"/>
    </source>
</evidence>
<evidence type="ECO:0000256" key="1">
    <source>
        <dbReference type="ARBA" id="ARBA00002494"/>
    </source>
</evidence>
<evidence type="ECO:0000256" key="3">
    <source>
        <dbReference type="ARBA" id="ARBA00022714"/>
    </source>
</evidence>
<feature type="domain" description="Rieske" evidence="12">
    <location>
        <begin position="54"/>
        <end position="143"/>
    </location>
</feature>
<dbReference type="PROSITE" id="PS51257">
    <property type="entry name" value="PROKAR_LIPOPROTEIN"/>
    <property type="match status" value="1"/>
</dbReference>
<sequence>MLEHIRPPRRAVIVGAGLGALATAAAACSSADTPSAPASESPAAASPTGAPASGALTKTTDVPVGSGVIVGDTVITQPTTGVFKGFSSVCPHAGCNVNAITDGKIICPCHKSEFNLDGTVAQGPAKKPLEAKAVTVQGESIVAG</sequence>
<keyword evidence="5" id="KW-0408">Iron</keyword>
<evidence type="ECO:0000256" key="10">
    <source>
        <dbReference type="SAM" id="MobiDB-lite"/>
    </source>
</evidence>
<dbReference type="GO" id="GO:0004497">
    <property type="term" value="F:monooxygenase activity"/>
    <property type="evidence" value="ECO:0007669"/>
    <property type="project" value="UniProtKB-ARBA"/>
</dbReference>
<dbReference type="GO" id="GO:0016705">
    <property type="term" value="F:oxidoreductase activity, acting on paired donors, with incorporation or reduction of molecular oxygen"/>
    <property type="evidence" value="ECO:0007669"/>
    <property type="project" value="UniProtKB-ARBA"/>
</dbReference>
<dbReference type="AlphaFoldDB" id="A0A544VSM8"/>
<comment type="function">
    <text evidence="1">Iron-sulfur subunit of the cytochrome bc1 complex, an essential component of the respiratory electron transport chain required for ATP synthesis. The bc1 complex catalyzes the oxidation of menaquinol and the reduction of cytochrome c in the respiratory chain. The bc1 complex operates through a Q-cycle mechanism that couples electron transfer to generation of the proton gradient that drives ATP synthesis.</text>
</comment>
<organism evidence="13 14">
    <name type="scientific">Mycolicibacterium hodleri</name>
    <dbReference type="NCBI Taxonomy" id="49897"/>
    <lineage>
        <taxon>Bacteria</taxon>
        <taxon>Bacillati</taxon>
        <taxon>Actinomycetota</taxon>
        <taxon>Actinomycetes</taxon>
        <taxon>Mycobacteriales</taxon>
        <taxon>Mycobacteriaceae</taxon>
        <taxon>Mycolicibacterium</taxon>
    </lineage>
</organism>
<dbReference type="GO" id="GO:0016020">
    <property type="term" value="C:membrane"/>
    <property type="evidence" value="ECO:0007669"/>
    <property type="project" value="InterPro"/>
</dbReference>
<dbReference type="PROSITE" id="PS51318">
    <property type="entry name" value="TAT"/>
    <property type="match status" value="1"/>
</dbReference>
<dbReference type="PRINTS" id="PR00162">
    <property type="entry name" value="RIESKE"/>
</dbReference>
<dbReference type="InterPro" id="IPR036922">
    <property type="entry name" value="Rieske_2Fe-2S_sf"/>
</dbReference>
<dbReference type="PANTHER" id="PTHR10134">
    <property type="entry name" value="CYTOCHROME B-C1 COMPLEX SUBUNIT RIESKE, MITOCHONDRIAL"/>
    <property type="match status" value="1"/>
</dbReference>
<reference evidence="13 14" key="1">
    <citation type="submission" date="2018-10" db="EMBL/GenBank/DDBJ databases">
        <title>Draft genome of Mycobacterium hodleri strain B.</title>
        <authorList>
            <person name="Amande T.J."/>
            <person name="Mcgenity T.J."/>
        </authorList>
    </citation>
    <scope>NUCLEOTIDE SEQUENCE [LARGE SCALE GENOMIC DNA]</scope>
    <source>
        <strain evidence="13 14">B</strain>
    </source>
</reference>
<dbReference type="GO" id="GO:0051537">
    <property type="term" value="F:2 iron, 2 sulfur cluster binding"/>
    <property type="evidence" value="ECO:0007669"/>
    <property type="project" value="UniProtKB-KW"/>
</dbReference>
<gene>
    <name evidence="13" type="ORF">D8S82_29410</name>
</gene>
<keyword evidence="6" id="KW-0411">Iron-sulfur</keyword>
<keyword evidence="7" id="KW-1015">Disulfide bond</keyword>
<dbReference type="GO" id="GO:0046872">
    <property type="term" value="F:metal ion binding"/>
    <property type="evidence" value="ECO:0007669"/>
    <property type="project" value="UniProtKB-KW"/>
</dbReference>
<dbReference type="SUPFAM" id="SSF50022">
    <property type="entry name" value="ISP domain"/>
    <property type="match status" value="1"/>
</dbReference>
<dbReference type="RefSeq" id="WP_142555472.1">
    <property type="nucleotide sequence ID" value="NZ_VIFX01000054.1"/>
</dbReference>